<accession>A0A2V5IGD9</accession>
<organism evidence="1 2">
    <name type="scientific">Aspergillus indologenus CBS 114.80</name>
    <dbReference type="NCBI Taxonomy" id="1450541"/>
    <lineage>
        <taxon>Eukaryota</taxon>
        <taxon>Fungi</taxon>
        <taxon>Dikarya</taxon>
        <taxon>Ascomycota</taxon>
        <taxon>Pezizomycotina</taxon>
        <taxon>Eurotiomycetes</taxon>
        <taxon>Eurotiomycetidae</taxon>
        <taxon>Eurotiales</taxon>
        <taxon>Aspergillaceae</taxon>
        <taxon>Aspergillus</taxon>
        <taxon>Aspergillus subgen. Circumdati</taxon>
    </lineage>
</organism>
<evidence type="ECO:0000313" key="1">
    <source>
        <dbReference type="EMBL" id="PYI33244.1"/>
    </source>
</evidence>
<dbReference type="AlphaFoldDB" id="A0A2V5IGD9"/>
<reference evidence="1 2" key="1">
    <citation type="submission" date="2018-02" db="EMBL/GenBank/DDBJ databases">
        <title>The genomes of Aspergillus section Nigri reveals drivers in fungal speciation.</title>
        <authorList>
            <consortium name="DOE Joint Genome Institute"/>
            <person name="Vesth T.C."/>
            <person name="Nybo J."/>
            <person name="Theobald S."/>
            <person name="Brandl J."/>
            <person name="Frisvad J.C."/>
            <person name="Nielsen K.F."/>
            <person name="Lyhne E.K."/>
            <person name="Kogle M.E."/>
            <person name="Kuo A."/>
            <person name="Riley R."/>
            <person name="Clum A."/>
            <person name="Nolan M."/>
            <person name="Lipzen A."/>
            <person name="Salamov A."/>
            <person name="Henrissat B."/>
            <person name="Wiebenga A."/>
            <person name="De vries R.P."/>
            <person name="Grigoriev I.V."/>
            <person name="Mortensen U.H."/>
            <person name="Andersen M.R."/>
            <person name="Baker S.E."/>
        </authorList>
    </citation>
    <scope>NUCLEOTIDE SEQUENCE [LARGE SCALE GENOMIC DNA]</scope>
    <source>
        <strain evidence="1 2">CBS 114.80</strain>
    </source>
</reference>
<sequence>MEMGSPRIDGRAVRGKGGLSPAYVRALPHSLLLCLCLCLPIVGSTLPVCGLSRSIPALGLCSTGSTWQHLGTTVLHCTYQKKVTNYQIQFNP</sequence>
<protein>
    <submittedName>
        <fullName evidence="1">Uncharacterized protein</fullName>
    </submittedName>
</protein>
<dbReference type="EMBL" id="KZ825485">
    <property type="protein sequence ID" value="PYI33244.1"/>
    <property type="molecule type" value="Genomic_DNA"/>
</dbReference>
<keyword evidence="2" id="KW-1185">Reference proteome</keyword>
<gene>
    <name evidence="1" type="ORF">BP00DRAFT_125313</name>
</gene>
<dbReference type="Proteomes" id="UP000248817">
    <property type="component" value="Unassembled WGS sequence"/>
</dbReference>
<evidence type="ECO:0000313" key="2">
    <source>
        <dbReference type="Proteomes" id="UP000248817"/>
    </source>
</evidence>
<proteinExistence type="predicted"/>
<name>A0A2V5IGD9_9EURO</name>